<dbReference type="PROSITE" id="PS01031">
    <property type="entry name" value="SHSP"/>
    <property type="match status" value="1"/>
</dbReference>
<evidence type="ECO:0000256" key="4">
    <source>
        <dbReference type="ARBA" id="ARBA00038789"/>
    </source>
</evidence>
<evidence type="ECO:0000256" key="2">
    <source>
        <dbReference type="ARBA" id="ARBA00022490"/>
    </source>
</evidence>
<dbReference type="PANTHER" id="PTHR33103">
    <property type="entry name" value="OS01G0153900 PROTEIN"/>
    <property type="match status" value="1"/>
</dbReference>
<comment type="subunit">
    <text evidence="4">Forms oligomeric structures.</text>
</comment>
<gene>
    <name evidence="8" type="ORF">SO802_018202</name>
</gene>
<dbReference type="CDD" id="cd06472">
    <property type="entry name" value="ACD_ScHsp26_like"/>
    <property type="match status" value="1"/>
</dbReference>
<dbReference type="InterPro" id="IPR002068">
    <property type="entry name" value="A-crystallin/Hsp20_dom"/>
</dbReference>
<dbReference type="InterPro" id="IPR008978">
    <property type="entry name" value="HSP20-like_chaperone"/>
</dbReference>
<evidence type="ECO:0000256" key="1">
    <source>
        <dbReference type="ARBA" id="ARBA00004496"/>
    </source>
</evidence>
<proteinExistence type="inferred from homology"/>
<keyword evidence="2" id="KW-0963">Cytoplasm</keyword>
<feature type="domain" description="SHSP" evidence="7">
    <location>
        <begin position="250"/>
        <end position="364"/>
    </location>
</feature>
<dbReference type="AlphaFoldDB" id="A0AAW2CPE6"/>
<name>A0AAW2CPE6_9ROSI</name>
<reference evidence="8 9" key="1">
    <citation type="submission" date="2024-01" db="EMBL/GenBank/DDBJ databases">
        <title>A telomere-to-telomere, gap-free genome of sweet tea (Lithocarpus litseifolius).</title>
        <authorList>
            <person name="Zhou J."/>
        </authorList>
    </citation>
    <scope>NUCLEOTIDE SEQUENCE [LARGE SCALE GENOMIC DNA]</scope>
    <source>
        <strain evidence="8">Zhou-2022a</strain>
        <tissue evidence="8">Leaf</tissue>
    </source>
</reference>
<dbReference type="PANTHER" id="PTHR33103:SF99">
    <property type="entry name" value="DUF674 FAMILY PROTEIN"/>
    <property type="match status" value="1"/>
</dbReference>
<organism evidence="8 9">
    <name type="scientific">Lithocarpus litseifolius</name>
    <dbReference type="NCBI Taxonomy" id="425828"/>
    <lineage>
        <taxon>Eukaryota</taxon>
        <taxon>Viridiplantae</taxon>
        <taxon>Streptophyta</taxon>
        <taxon>Embryophyta</taxon>
        <taxon>Tracheophyta</taxon>
        <taxon>Spermatophyta</taxon>
        <taxon>Magnoliopsida</taxon>
        <taxon>eudicotyledons</taxon>
        <taxon>Gunneridae</taxon>
        <taxon>Pentapetalae</taxon>
        <taxon>rosids</taxon>
        <taxon>fabids</taxon>
        <taxon>Fagales</taxon>
        <taxon>Fagaceae</taxon>
        <taxon>Lithocarpus</taxon>
    </lineage>
</organism>
<protein>
    <recommendedName>
        <fullName evidence="7">SHSP domain-containing protein</fullName>
    </recommendedName>
</protein>
<evidence type="ECO:0000259" key="7">
    <source>
        <dbReference type="PROSITE" id="PS01031"/>
    </source>
</evidence>
<dbReference type="GO" id="GO:0005737">
    <property type="term" value="C:cytoplasm"/>
    <property type="evidence" value="ECO:0007669"/>
    <property type="project" value="UniProtKB-SubCell"/>
</dbReference>
<comment type="subcellular location">
    <subcellularLocation>
        <location evidence="1">Cytoplasm</location>
    </subcellularLocation>
</comment>
<evidence type="ECO:0000313" key="9">
    <source>
        <dbReference type="Proteomes" id="UP001459277"/>
    </source>
</evidence>
<dbReference type="Pfam" id="PF05056">
    <property type="entry name" value="DUF674"/>
    <property type="match status" value="2"/>
</dbReference>
<dbReference type="InterPro" id="IPR007750">
    <property type="entry name" value="DUF674"/>
</dbReference>
<accession>A0AAW2CPE6</accession>
<evidence type="ECO:0000256" key="6">
    <source>
        <dbReference type="RuleBase" id="RU003616"/>
    </source>
</evidence>
<sequence>MATLSLKLLIDNNSNKVVFAEAGKEFVDFLFGYLQVPLGSTMGLLSKHDVVRLGSWSRVYESIENLDPSFLQSKASKDSLLRPKPTFSSNTHTPQLLLNFVPPTPRPRPRTPSFPFEDKPTKVPSRAFGVFAQPNAPSAEEKETGYVRDVVTYMVMDDLTVKPMSTISGVSLLTNLYVKDVSSLREKMVELDKKKVLELITASFDSTTVLTDVFIGSGSKRSRSVLDIWDPVDGFFNSSIASAPAIAVETYANLPNLRIDWKETPEAHVFKADLPGLIKEEVKVEVEEGQILQISGERSKEQEEKKDKWYRVERSSGKFLRRFRLPKNARTDQVKASMENGVLTVLVPVVGVVKKPEVKTIEISG</sequence>
<keyword evidence="3" id="KW-0346">Stress response</keyword>
<dbReference type="Pfam" id="PF00011">
    <property type="entry name" value="HSP20"/>
    <property type="match status" value="1"/>
</dbReference>
<dbReference type="FunFam" id="2.60.40.790:FF:000009">
    <property type="entry name" value="17.6 kDa class I heat shock protein-like"/>
    <property type="match status" value="1"/>
</dbReference>
<dbReference type="Proteomes" id="UP001459277">
    <property type="component" value="Unassembled WGS sequence"/>
</dbReference>
<comment type="caution">
    <text evidence="8">The sequence shown here is derived from an EMBL/GenBank/DDBJ whole genome shotgun (WGS) entry which is preliminary data.</text>
</comment>
<comment type="similarity">
    <text evidence="5 6">Belongs to the small heat shock protein (HSP20) family.</text>
</comment>
<keyword evidence="9" id="KW-1185">Reference proteome</keyword>
<dbReference type="SUPFAM" id="SSF49764">
    <property type="entry name" value="HSP20-like chaperones"/>
    <property type="match status" value="1"/>
</dbReference>
<dbReference type="EMBL" id="JAZDWU010000006">
    <property type="protein sequence ID" value="KAK9998599.1"/>
    <property type="molecule type" value="Genomic_DNA"/>
</dbReference>
<evidence type="ECO:0000256" key="3">
    <source>
        <dbReference type="ARBA" id="ARBA00023016"/>
    </source>
</evidence>
<evidence type="ECO:0000256" key="5">
    <source>
        <dbReference type="PROSITE-ProRule" id="PRU00285"/>
    </source>
</evidence>
<evidence type="ECO:0000313" key="8">
    <source>
        <dbReference type="EMBL" id="KAK9998599.1"/>
    </source>
</evidence>
<dbReference type="Gene3D" id="2.60.40.790">
    <property type="match status" value="1"/>
</dbReference>